<dbReference type="Gene3D" id="1.10.132.10">
    <property type="match status" value="1"/>
</dbReference>
<evidence type="ECO:0000256" key="4">
    <source>
        <dbReference type="ARBA" id="ARBA00023125"/>
    </source>
</evidence>
<evidence type="ECO:0000313" key="12">
    <source>
        <dbReference type="WBParaSite" id="maker-uti_cns_0002018-snap-gene-0.27-mRNA-1"/>
    </source>
</evidence>
<dbReference type="FunFam" id="3.90.15.10:FF:000001">
    <property type="entry name" value="DNA topoisomerase I"/>
    <property type="match status" value="1"/>
</dbReference>
<dbReference type="GO" id="GO:0007059">
    <property type="term" value="P:chromosome segregation"/>
    <property type="evidence" value="ECO:0007669"/>
    <property type="project" value="TreeGrafter"/>
</dbReference>
<evidence type="ECO:0000256" key="2">
    <source>
        <dbReference type="ARBA" id="ARBA00006645"/>
    </source>
</evidence>
<accession>A0A1I8GHC2</accession>
<dbReference type="GO" id="GO:0006260">
    <property type="term" value="P:DNA replication"/>
    <property type="evidence" value="ECO:0007669"/>
    <property type="project" value="TreeGrafter"/>
</dbReference>
<evidence type="ECO:0000256" key="5">
    <source>
        <dbReference type="ARBA" id="ARBA00023235"/>
    </source>
</evidence>
<dbReference type="InterPro" id="IPR048045">
    <property type="entry name" value="Topoisomer_I_DNA-bd"/>
</dbReference>
<dbReference type="Gene3D" id="2.170.11.10">
    <property type="entry name" value="DNA Topoisomerase I, domain 2"/>
    <property type="match status" value="1"/>
</dbReference>
<evidence type="ECO:0000313" key="11">
    <source>
        <dbReference type="Proteomes" id="UP000095280"/>
    </source>
</evidence>
<evidence type="ECO:0000256" key="6">
    <source>
        <dbReference type="PROSITE-ProRule" id="PRU01382"/>
    </source>
</evidence>
<dbReference type="GO" id="GO:0005730">
    <property type="term" value="C:nucleolus"/>
    <property type="evidence" value="ECO:0007669"/>
    <property type="project" value="TreeGrafter"/>
</dbReference>
<feature type="domain" description="DNA topoisomerase I eukaryotic-type" evidence="10">
    <location>
        <begin position="316"/>
        <end position="678"/>
    </location>
</feature>
<dbReference type="InterPro" id="IPR011010">
    <property type="entry name" value="DNA_brk_join_enz"/>
</dbReference>
<dbReference type="FunFam" id="1.10.132.10:FF:000001">
    <property type="entry name" value="DNA topoisomerase I"/>
    <property type="match status" value="1"/>
</dbReference>
<dbReference type="InterPro" id="IPR036202">
    <property type="entry name" value="TopoI_DNA-bd_euk_N_sf"/>
</dbReference>
<feature type="compositionally biased region" description="Basic residues" evidence="9">
    <location>
        <begin position="320"/>
        <end position="329"/>
    </location>
</feature>
<dbReference type="InterPro" id="IPR008336">
    <property type="entry name" value="TopoI_DNA-bd_euk"/>
</dbReference>
<sequence>MTNADPVNGSGSPATTAASATASAAAAVSAIKPDPDGCSSSDDDVPLSKKFSSVVSQKKQNGGKRANSGEDSSPSPASKKPKTEPTTPTAQSPIKTPKKEPTSQKKKVKTEADQKRPATAKKEDKKKVKAESDSKRRKSEPVAKPKRERKTAEPAPEVWRWWEEEKPTDGSKWRFLEHKGPVFAPDYEPLPKNVKFYYDGEQMVLTPEAEEVAGFYARMLDHDYTSKEAFNNNFFQDWRSVMSHAEQKRIKSLAKCNFTEIHEFYKRQAEERKNRTKEEKQKLKETNERVTQEFGHCTLDGHRQRIGNFKIEPPGLFRGRGSHPKMGKLKRRVQPEDVIINCSKDSAVPKPPPGHKWKEVRHDNTVSWLACWVENVQGNFKYVMLNAASRLKSEKDWKKYETARQLHKVVDKIRSQYRADFKSKEMRLRQRSVALYFIDKLALRAGNEKDDDEADTVGCCSLRYEHIKLHKQHPELGQYVVEFDFLGKDSIRYNNAVAVEKRVFKNLRLFMEGKKEGDDLFDRLNTSILNAHLKELMDGLTAKVFRTYNASKTLEDQLEKLTNPDEPLAAKILAYNRANREVAILCNHQRAVPKTFEKSMENLSKKLEDKEAAVKAAKREAKQAKALAKKEKSAKNKQLLKLRVQRTDKDENKEIALGTSKLNYLDPRISVAWCRRFDVPVEKVYNKTQRDKFQWAIDMATASFRFQDTESDKATNQLREWFEAMIERKEEVKRPVTTRKLLMRKTDKDIVASEFTITGIISMAACLLELRQTVRANILLDLFRKKLFPRAARTSDERYLKAYADYIRGVCLFEDTNPQRIAIRRPEAYKQFLQDRYTEAKLSLDESAHELEECAPKSSLLASVYTVRGIVRANMLADFSSDALCDLSKATDLECEIRQPTASMRSLLQILRIGADSVSSKQDQNEWNEVYQQALMIRDRNLQTLLTEDDWKESLVPKAPVFWEISDPLFDADESYLAETSQQLLDMVYPSNSLPTETEIRCYARYLQLIQKLIDYWHARWKTSVAKNSDALAQGFALVLLSNQYQIHEQFTESNNILSFFEDLVGEKALDELQRAIYGNDVSDRSLGYQEYKEKLFSRYLPCKKIDYQQMKDDMIGYENSLLFLTTLYVAGKGNIALLQDDSSSWDCISWSKLAHWLAGQHLRSQGLSDTRISNCMRITMARLMFNCAVRKDIFEYHFLVKSFQYFEGMIERNIQKKSLTRRMDTEIIPSEQSVVAILNMAACFLELRNLTKCRALIEQARKLIKSSVKDLSFSEAYANYIDGVAVLVRQKIADKRSKAKTAVKRDVPYCAMLPASNEHHPDPSLLADSLFDPLEEWEEKRNRSLKAIAVMMWDREFPKDSPPSDTEVRCYAQYLTKLFNRHWHFCPVPQKLEPEKRCPLDNLEGSPDEVLRNHFLEGLSAYSTSNAEDKSRILKRLQRNHNLLLTKCQQAIRCHDTYEVAY</sequence>
<evidence type="ECO:0000256" key="9">
    <source>
        <dbReference type="SAM" id="MobiDB-lite"/>
    </source>
</evidence>
<reference evidence="12" key="1">
    <citation type="submission" date="2016-11" db="UniProtKB">
        <authorList>
            <consortium name="WormBaseParasite"/>
        </authorList>
    </citation>
    <scope>IDENTIFICATION</scope>
</reference>
<dbReference type="InterPro" id="IPR001631">
    <property type="entry name" value="TopoI"/>
</dbReference>
<feature type="coiled-coil region" evidence="8">
    <location>
        <begin position="600"/>
        <end position="638"/>
    </location>
</feature>
<keyword evidence="4 6" id="KW-0238">DNA-binding</keyword>
<comment type="catalytic activity">
    <reaction evidence="1 6 7">
        <text>ATP-independent breakage of single-stranded DNA, followed by passage and rejoining.</text>
        <dbReference type="EC" id="5.6.2.1"/>
    </reaction>
</comment>
<dbReference type="PANTHER" id="PTHR10290:SF3">
    <property type="entry name" value="DNA TOPOISOMERASE 1"/>
    <property type="match status" value="1"/>
</dbReference>
<feature type="region of interest" description="Disordered" evidence="9">
    <location>
        <begin position="310"/>
        <end position="329"/>
    </location>
</feature>
<feature type="compositionally biased region" description="Low complexity" evidence="9">
    <location>
        <begin position="48"/>
        <end position="60"/>
    </location>
</feature>
<dbReference type="InterPro" id="IPR013034">
    <property type="entry name" value="DNA_topo_DNA_db_N_dom1"/>
</dbReference>
<dbReference type="Pfam" id="PF14370">
    <property type="entry name" value="Topo_C_assoc"/>
    <property type="match status" value="1"/>
</dbReference>
<comment type="function">
    <text evidence="7">Releases the supercoiling and torsional tension of DNA introduced during the DNA replication and transcription by transiently cleaving and rejoining one strand of the DNA duplex. Introduces a single-strand break via transesterification at the specific target site 5'-[CT]CCTTp site in duplex DNA. The scissile phosphodiester is attacked by the catalytic tyrosine of the enzyme, resulting in the formation of a DNA-(3'-phosphotyrosyl)-enzyme intermediate and the expulsion of a 5'-OH DNA strand. The free DNA strand then undergoes passage around the unbroken strand thus removing DNA supercoils. Finally, in the religation step, the DNA 5'-OH attacks the covalent intermediate to expel the active-site tyrosine and restore the DNA phosphodiester backbone.</text>
</comment>
<organism evidence="11 12">
    <name type="scientific">Macrostomum lignano</name>
    <dbReference type="NCBI Taxonomy" id="282301"/>
    <lineage>
        <taxon>Eukaryota</taxon>
        <taxon>Metazoa</taxon>
        <taxon>Spiralia</taxon>
        <taxon>Lophotrochozoa</taxon>
        <taxon>Platyhelminthes</taxon>
        <taxon>Rhabditophora</taxon>
        <taxon>Macrostomorpha</taxon>
        <taxon>Macrostomida</taxon>
        <taxon>Macrostomidae</taxon>
        <taxon>Macrostomum</taxon>
    </lineage>
</organism>
<keyword evidence="11" id="KW-1185">Reference proteome</keyword>
<evidence type="ECO:0000256" key="7">
    <source>
        <dbReference type="RuleBase" id="RU365101"/>
    </source>
</evidence>
<feature type="compositionally biased region" description="Low complexity" evidence="9">
    <location>
        <begin position="72"/>
        <end position="90"/>
    </location>
</feature>
<evidence type="ECO:0000259" key="10">
    <source>
        <dbReference type="SMART" id="SM00435"/>
    </source>
</evidence>
<dbReference type="EC" id="5.6.2.1" evidence="7"/>
<keyword evidence="5 6" id="KW-0413">Isomerase</keyword>
<dbReference type="PRINTS" id="PR00416">
    <property type="entry name" value="EUTPISMRASEI"/>
</dbReference>
<dbReference type="CDD" id="cd00659">
    <property type="entry name" value="Topo_IB_C"/>
    <property type="match status" value="1"/>
</dbReference>
<name>A0A1I8GHC2_9PLAT</name>
<evidence type="ECO:0000256" key="3">
    <source>
        <dbReference type="ARBA" id="ARBA00023029"/>
    </source>
</evidence>
<dbReference type="InterPro" id="IPR013499">
    <property type="entry name" value="TopoI_euk"/>
</dbReference>
<feature type="region of interest" description="Disordered" evidence="9">
    <location>
        <begin position="270"/>
        <end position="289"/>
    </location>
</feature>
<feature type="compositionally biased region" description="Low complexity" evidence="9">
    <location>
        <begin position="14"/>
        <end position="40"/>
    </location>
</feature>
<evidence type="ECO:0000256" key="1">
    <source>
        <dbReference type="ARBA" id="ARBA00000213"/>
    </source>
</evidence>
<evidence type="ECO:0000256" key="8">
    <source>
        <dbReference type="SAM" id="Coils"/>
    </source>
</evidence>
<dbReference type="Gene3D" id="1.10.10.41">
    <property type="entry name" value="Yeast DNA topoisomerase - domain 1"/>
    <property type="match status" value="1"/>
</dbReference>
<dbReference type="GO" id="GO:0005694">
    <property type="term" value="C:chromosome"/>
    <property type="evidence" value="ECO:0007669"/>
    <property type="project" value="InterPro"/>
</dbReference>
<dbReference type="InterPro" id="IPR013500">
    <property type="entry name" value="TopoI_cat_euk"/>
</dbReference>
<dbReference type="PROSITE" id="PS52038">
    <property type="entry name" value="TOPO_IB_2"/>
    <property type="match status" value="1"/>
</dbReference>
<keyword evidence="8" id="KW-0175">Coiled coil</keyword>
<keyword evidence="3 6" id="KW-0799">Topoisomerase</keyword>
<dbReference type="PROSITE" id="PS00176">
    <property type="entry name" value="TOPO_IB_1"/>
    <property type="match status" value="1"/>
</dbReference>
<dbReference type="CDD" id="cd03488">
    <property type="entry name" value="Topoisomer_IB_N_htopoI_like"/>
    <property type="match status" value="1"/>
</dbReference>
<dbReference type="InterPro" id="IPR014727">
    <property type="entry name" value="TopoI_cat_a/b-sub_euk"/>
</dbReference>
<feature type="compositionally biased region" description="Basic and acidic residues" evidence="9">
    <location>
        <begin position="97"/>
        <end position="145"/>
    </location>
</feature>
<dbReference type="SUPFAM" id="SSF56741">
    <property type="entry name" value="Eukaryotic DNA topoisomerase I, N-terminal DNA-binding fragment"/>
    <property type="match status" value="1"/>
</dbReference>
<dbReference type="InterPro" id="IPR018521">
    <property type="entry name" value="TopoIB_AS"/>
</dbReference>
<dbReference type="GO" id="GO:0006265">
    <property type="term" value="P:DNA topological change"/>
    <property type="evidence" value="ECO:0007669"/>
    <property type="project" value="UniProtKB-UniRule"/>
</dbReference>
<dbReference type="SMART" id="SM00435">
    <property type="entry name" value="TOPEUc"/>
    <property type="match status" value="1"/>
</dbReference>
<dbReference type="GO" id="GO:0003677">
    <property type="term" value="F:DNA binding"/>
    <property type="evidence" value="ECO:0007669"/>
    <property type="project" value="UniProtKB-UniRule"/>
</dbReference>
<dbReference type="InterPro" id="IPR051062">
    <property type="entry name" value="Topoisomerase_IB"/>
</dbReference>
<dbReference type="SUPFAM" id="SSF46596">
    <property type="entry name" value="Eukaryotic DNA topoisomerase I, dispensable insert domain"/>
    <property type="match status" value="1"/>
</dbReference>
<dbReference type="Pfam" id="PF01028">
    <property type="entry name" value="Topoisom_I"/>
    <property type="match status" value="1"/>
</dbReference>
<dbReference type="InterPro" id="IPR025834">
    <property type="entry name" value="TopoI_C_dom"/>
</dbReference>
<feature type="region of interest" description="Disordered" evidence="9">
    <location>
        <begin position="1"/>
        <end position="155"/>
    </location>
</feature>
<proteinExistence type="inferred from homology"/>
<dbReference type="InterPro" id="IPR014711">
    <property type="entry name" value="TopoI_cat_a-hlx-sub_euk"/>
</dbReference>
<dbReference type="WBParaSite" id="maker-uti_cns_0002018-snap-gene-0.27-mRNA-1">
    <property type="protein sequence ID" value="maker-uti_cns_0002018-snap-gene-0.27-mRNA-1"/>
    <property type="gene ID" value="maker-uti_cns_0002018-snap-gene-0.27"/>
</dbReference>
<dbReference type="Proteomes" id="UP000095280">
    <property type="component" value="Unplaced"/>
</dbReference>
<dbReference type="Pfam" id="PF02919">
    <property type="entry name" value="Topoisom_I_N"/>
    <property type="match status" value="1"/>
</dbReference>
<feature type="active site" description="O-(3'-phospho-DNA)-tyrosine intermediate" evidence="6">
    <location>
        <position position="664"/>
    </location>
</feature>
<protein>
    <recommendedName>
        <fullName evidence="7">DNA topoisomerase I</fullName>
        <ecNumber evidence="7">5.6.2.1</ecNumber>
    </recommendedName>
    <alternativeName>
        <fullName evidence="7">DNA topoisomerase 1</fullName>
    </alternativeName>
</protein>
<dbReference type="PANTHER" id="PTHR10290">
    <property type="entry name" value="DNA TOPOISOMERASE I"/>
    <property type="match status" value="1"/>
</dbReference>
<dbReference type="GO" id="GO:0003917">
    <property type="term" value="F:DNA topoisomerase type I (single strand cut, ATP-independent) activity"/>
    <property type="evidence" value="ECO:0007669"/>
    <property type="project" value="UniProtKB-UniRule"/>
</dbReference>
<feature type="compositionally biased region" description="Polar residues" evidence="9">
    <location>
        <begin position="1"/>
        <end position="13"/>
    </location>
</feature>
<dbReference type="FunFam" id="1.10.10.41:FF:000001">
    <property type="entry name" value="DNA topoisomerase I"/>
    <property type="match status" value="1"/>
</dbReference>
<dbReference type="Gene3D" id="3.90.15.10">
    <property type="entry name" value="Topoisomerase I, Chain A, domain 3"/>
    <property type="match status" value="1"/>
</dbReference>
<comment type="similarity">
    <text evidence="2 6 7">Belongs to the type IB topoisomerase family.</text>
</comment>
<dbReference type="InterPro" id="IPR013030">
    <property type="entry name" value="DNA_topo_DNA_db_N_dom2"/>
</dbReference>
<dbReference type="FunFam" id="2.170.11.10:FF:000002">
    <property type="entry name" value="DNA topoisomerase I"/>
    <property type="match status" value="1"/>
</dbReference>
<dbReference type="SUPFAM" id="SSF56349">
    <property type="entry name" value="DNA breaking-rejoining enzymes"/>
    <property type="match status" value="1"/>
</dbReference>